<dbReference type="Gene3D" id="2.60.40.1180">
    <property type="entry name" value="Golgi alpha-mannosidase II"/>
    <property type="match status" value="1"/>
</dbReference>
<dbReference type="PANTHER" id="PTHR31308:SF5">
    <property type="entry name" value="ERGOSTERYL-BETA-GLUCOSIDASE"/>
    <property type="match status" value="1"/>
</dbReference>
<keyword evidence="8" id="KW-1185">Reference proteome</keyword>
<dbReference type="Proteomes" id="UP000594468">
    <property type="component" value="Chromosome"/>
</dbReference>
<evidence type="ECO:0000313" key="8">
    <source>
        <dbReference type="Proteomes" id="UP000594468"/>
    </source>
</evidence>
<evidence type="ECO:0000256" key="4">
    <source>
        <dbReference type="SAM" id="Phobius"/>
    </source>
</evidence>
<keyword evidence="4" id="KW-0812">Transmembrane</keyword>
<dbReference type="GO" id="GO:0000272">
    <property type="term" value="P:polysaccharide catabolic process"/>
    <property type="evidence" value="ECO:0007669"/>
    <property type="project" value="InterPro"/>
</dbReference>
<dbReference type="GO" id="GO:0016042">
    <property type="term" value="P:lipid catabolic process"/>
    <property type="evidence" value="ECO:0007669"/>
    <property type="project" value="UniProtKB-ARBA"/>
</dbReference>
<keyword evidence="3" id="KW-0326">Glycosidase</keyword>
<keyword evidence="4" id="KW-1133">Transmembrane helix</keyword>
<dbReference type="RefSeq" id="WP_195170889.1">
    <property type="nucleotide sequence ID" value="NZ_CP062983.1"/>
</dbReference>
<dbReference type="Gene3D" id="3.20.20.80">
    <property type="entry name" value="Glycosidases"/>
    <property type="match status" value="1"/>
</dbReference>
<dbReference type="EMBL" id="CP062983">
    <property type="protein sequence ID" value="QPC82820.1"/>
    <property type="molecule type" value="Genomic_DNA"/>
</dbReference>
<name>A0A7S8E9H4_9CHLR</name>
<accession>A0A7S8E9H4</accession>
<reference evidence="7 8" key="1">
    <citation type="submission" date="2020-02" db="EMBL/GenBank/DDBJ databases">
        <authorList>
            <person name="Zheng R.K."/>
            <person name="Sun C.M."/>
        </authorList>
    </citation>
    <scope>NUCLEOTIDE SEQUENCE [LARGE SCALE GENOMIC DNA]</scope>
    <source>
        <strain evidence="8">rifampicinis</strain>
    </source>
</reference>
<dbReference type="Pfam" id="PF18564">
    <property type="entry name" value="Glyco_hydro_5_C"/>
    <property type="match status" value="1"/>
</dbReference>
<evidence type="ECO:0000256" key="1">
    <source>
        <dbReference type="ARBA" id="ARBA00005641"/>
    </source>
</evidence>
<dbReference type="PANTHER" id="PTHR31308">
    <property type="match status" value="1"/>
</dbReference>
<dbReference type="GO" id="GO:0008422">
    <property type="term" value="F:beta-glucosidase activity"/>
    <property type="evidence" value="ECO:0007669"/>
    <property type="project" value="TreeGrafter"/>
</dbReference>
<proteinExistence type="inferred from homology"/>
<evidence type="ECO:0000256" key="2">
    <source>
        <dbReference type="ARBA" id="ARBA00022801"/>
    </source>
</evidence>
<dbReference type="AlphaFoldDB" id="A0A7S8E9H4"/>
<dbReference type="InterPro" id="IPR052066">
    <property type="entry name" value="Glycosphingolipid_Hydrolases"/>
</dbReference>
<gene>
    <name evidence="7" type="ORF">G4Y79_00140</name>
</gene>
<feature type="domain" description="Glycoside hydrolase family 5 C-terminal" evidence="6">
    <location>
        <begin position="545"/>
        <end position="618"/>
    </location>
</feature>
<feature type="transmembrane region" description="Helical" evidence="4">
    <location>
        <begin position="641"/>
        <end position="660"/>
    </location>
</feature>
<keyword evidence="4" id="KW-0472">Membrane</keyword>
<dbReference type="Pfam" id="PF00150">
    <property type="entry name" value="Cellulase"/>
    <property type="match status" value="1"/>
</dbReference>
<evidence type="ECO:0000259" key="5">
    <source>
        <dbReference type="Pfam" id="PF00150"/>
    </source>
</evidence>
<dbReference type="PROSITE" id="PS00659">
    <property type="entry name" value="GLYCOSYL_HYDROL_F5"/>
    <property type="match status" value="1"/>
</dbReference>
<dbReference type="InterPro" id="IPR041036">
    <property type="entry name" value="GH5_C"/>
</dbReference>
<comment type="similarity">
    <text evidence="1">Belongs to the glycosyl hydrolase 5 (cellulase A) family.</text>
</comment>
<keyword evidence="2 7" id="KW-0378">Hydrolase</keyword>
<dbReference type="GO" id="GO:1901136">
    <property type="term" value="P:carbohydrate derivative catabolic process"/>
    <property type="evidence" value="ECO:0007669"/>
    <property type="project" value="UniProtKB-ARBA"/>
</dbReference>
<sequence length="669" mass="75944">MNRIHIDGPWFKDQHGRTLLLRGVNLGGSSKVPYTPNGATYLATDFFDHKNISFVGRPFPLEEADRHFERLKSWGLDLVRLLVPWEAIEHAGPGQYDEAYLDYLTAVVEKARDHGINLFIDPHQDVWSRFSGGDGAPGWTFDLIGMDITRFKGTGAAIAHQTYGDPFPQMIWSSNYNKLAAATMFSLFFGGNDFAPETQVNGVPIQDYLQAHYINAYKQVAERLKGMDHVLGFDTMNEPSPGFIGDPDIRTSDHQLRMGDVPTPYQTMLLGAGFSQSVAVYNLTLLGVLFRGTRVIPAEGYSVYCEGYQDVWQQNGVWDTDSRGLPHLLRPHHFGFRPDGNPAHFAQDYLRPFVNAFAHGIREIDPEATIFLEADPVLQHEPPMWTDDDIPNIVYVPHWYDGVLLFTKRYLPHVGFNAFISRPVIGKNNLTKSFAKQLGLHQLWAKNYLGNPPVLIGETGIPFDLDDNIGYKTGNFSLHVQAMDRTMRALEANLLHYTLWNYTSDNTNARGDLWNGEDLSIFSQDQQLDPSDINSGGRALEAVVRPYAKATAGEPLRISFDVNRVIFEYAFRHDSRVTEPTEFFIPRYHYPFGYHVDVSDGEYEKDLENQRLIYRHSGKDVPHFVRVRPLNPRHEPDENAFWRNRLMIVGAVVLALMALLSGRKKKDNA</sequence>
<dbReference type="SUPFAM" id="SSF51445">
    <property type="entry name" value="(Trans)glycosidases"/>
    <property type="match status" value="1"/>
</dbReference>
<dbReference type="InterPro" id="IPR001547">
    <property type="entry name" value="Glyco_hydro_5"/>
</dbReference>
<dbReference type="InterPro" id="IPR013780">
    <property type="entry name" value="Glyco_hydro_b"/>
</dbReference>
<dbReference type="InterPro" id="IPR017853">
    <property type="entry name" value="GH"/>
</dbReference>
<evidence type="ECO:0000259" key="6">
    <source>
        <dbReference type="Pfam" id="PF18564"/>
    </source>
</evidence>
<evidence type="ECO:0000256" key="3">
    <source>
        <dbReference type="ARBA" id="ARBA00023295"/>
    </source>
</evidence>
<organism evidence="7 8">
    <name type="scientific">Phototrophicus methaneseepsis</name>
    <dbReference type="NCBI Taxonomy" id="2710758"/>
    <lineage>
        <taxon>Bacteria</taxon>
        <taxon>Bacillati</taxon>
        <taxon>Chloroflexota</taxon>
        <taxon>Candidatus Thermofontia</taxon>
        <taxon>Phototrophicales</taxon>
        <taxon>Phototrophicaceae</taxon>
        <taxon>Phototrophicus</taxon>
    </lineage>
</organism>
<feature type="domain" description="Glycoside hydrolase family 5" evidence="5">
    <location>
        <begin position="63"/>
        <end position="241"/>
    </location>
</feature>
<dbReference type="KEGG" id="pmet:G4Y79_00140"/>
<dbReference type="InterPro" id="IPR018087">
    <property type="entry name" value="Glyco_hydro_5_CS"/>
</dbReference>
<protein>
    <submittedName>
        <fullName evidence="7">Cellulase family glycosylhydrolase</fullName>
    </submittedName>
</protein>
<evidence type="ECO:0000313" key="7">
    <source>
        <dbReference type="EMBL" id="QPC82820.1"/>
    </source>
</evidence>